<feature type="coiled-coil region" evidence="12">
    <location>
        <begin position="328"/>
        <end position="563"/>
    </location>
</feature>
<sequence length="1181" mass="134811">MPGRTADNPEAESSRKRARRAIAVDSDDEGDEGVGEAQESRLNARTESRKRVRVSDVDGVKQARRVRRESTPTSDADAHENQENAPPSPRSPPRTQYELMRDNNFEHLQHQVADDQRATQRLRFRPNLLGDNAVAENGIIESVTCVNFMCHVRLHCQLGPLLNFIVGENGSGKSAILTALTLCLGGKASSTNRGGSLKSFVKEGCDRAVLAVKIKNRGQDAYKPEIYGESVIVERHFSKTGSSGFKVKSALGQTCSTKKQEVDELVEYYALQVDNPLNVLSQDNARQFLNSSTKVQKYKFFIEGVQLQQLDNDYRLISESLEQMVAKVPDQEERVKHSKADLEKAERLMEELEGNKQIRLKLRTLRYQLAWAQVVQEERELSKRERDLAETNIKVAETAQEVEDKNQALMLADERLERLQEALSLVQDDEDGIERRTQEADDVFKRLKAEIGALHAHEREAHETLKTKTESVKELEKKIAEEQKRLEDANGGAHTIKLRELDEAVEKEKQILKDIQEHKDREPELITNHDNAQAALGKIADDVQRKRDEITAVESRIKRLEEDRGSPFDAYEARVPHLLRLIANANSFETKPIGPLGTHIQLLKPQWSSILEKTIGNNLNAFLVTTKRDEKTLRAMMNQVGVRNCPVIICNKHSLNIEGKEPDPAFDTILRVLKIDNHMVRDQLIIHHMIEQVILIPERVKAQEVMFDGAPPRNVKACLSFHDRKRGEGLRLSKNSHGGISTGPIQPNQNMRPRMKTDSDAQVALSKESLRQIESEYRLVIGEQRQLQQEYQRCQRALAQHKKGRDTLEAQRTAAGLAIDQVKEVLDDFERDDGHLQGLRRYLEEAKEEQNHHGIQYGMLSAKKHDKNAEAEKAQKRLKEERLRAKDFEKRLEKAQSKLKTARELRHICLVEKNDIIARVAESAEQKAAAEARLERQQANVEHMIKEAQGVSRERVYIPDGETHQSIEKQYLTLRTRLHSEERKRGMDEKQVHEYLGRAKQAYDKVVSDLASITDVNDRLRDTLTLRLEKWRKFQRYISSQSRANFIYLLSERGFRGKLLLDHERKALDLQVEPDRAEKGGGGRSTRTLSGGEKSFSSICLLLSIWEAMGSPLRCLDEFDVFMDNVNRAISTNMLITAARRSVNRQYIFITPNAIEGRNTLDKDVKVIRLTDPRQRTLADH</sequence>
<dbReference type="GO" id="GO:0003684">
    <property type="term" value="F:damaged DNA binding"/>
    <property type="evidence" value="ECO:0007669"/>
    <property type="project" value="TreeGrafter"/>
</dbReference>
<dbReference type="InterPro" id="IPR003395">
    <property type="entry name" value="RecF/RecN/SMC_N"/>
</dbReference>
<keyword evidence="16" id="KW-1185">Reference proteome</keyword>
<dbReference type="EMBL" id="MU853404">
    <property type="protein sequence ID" value="KAK4136203.1"/>
    <property type="molecule type" value="Genomic_DNA"/>
</dbReference>
<feature type="region of interest" description="Disordered" evidence="13">
    <location>
        <begin position="730"/>
        <end position="754"/>
    </location>
</feature>
<dbReference type="GO" id="GO:0003697">
    <property type="term" value="F:single-stranded DNA binding"/>
    <property type="evidence" value="ECO:0007669"/>
    <property type="project" value="TreeGrafter"/>
</dbReference>
<evidence type="ECO:0000256" key="4">
    <source>
        <dbReference type="ARBA" id="ARBA00022454"/>
    </source>
</evidence>
<dbReference type="Gene3D" id="3.40.50.300">
    <property type="entry name" value="P-loop containing nucleotide triphosphate hydrolases"/>
    <property type="match status" value="2"/>
</dbReference>
<keyword evidence="11" id="KW-0539">Nucleus</keyword>
<feature type="coiled-coil region" evidence="12">
    <location>
        <begin position="861"/>
        <end position="954"/>
    </location>
</feature>
<evidence type="ECO:0000256" key="11">
    <source>
        <dbReference type="ARBA" id="ARBA00023242"/>
    </source>
</evidence>
<keyword evidence="9" id="KW-0233">DNA recombination</keyword>
<evidence type="ECO:0000256" key="8">
    <source>
        <dbReference type="ARBA" id="ARBA00023054"/>
    </source>
</evidence>
<dbReference type="AlphaFoldDB" id="A0AAN6UND1"/>
<organism evidence="15 16">
    <name type="scientific">Trichocladium antarcticum</name>
    <dbReference type="NCBI Taxonomy" id="1450529"/>
    <lineage>
        <taxon>Eukaryota</taxon>
        <taxon>Fungi</taxon>
        <taxon>Dikarya</taxon>
        <taxon>Ascomycota</taxon>
        <taxon>Pezizomycotina</taxon>
        <taxon>Sordariomycetes</taxon>
        <taxon>Sordariomycetidae</taxon>
        <taxon>Sordariales</taxon>
        <taxon>Chaetomiaceae</taxon>
        <taxon>Trichocladium</taxon>
    </lineage>
</organism>
<evidence type="ECO:0000313" key="15">
    <source>
        <dbReference type="EMBL" id="KAK4136203.1"/>
    </source>
</evidence>
<evidence type="ECO:0000256" key="13">
    <source>
        <dbReference type="SAM" id="MobiDB-lite"/>
    </source>
</evidence>
<keyword evidence="5" id="KW-0547">Nucleotide-binding</keyword>
<evidence type="ECO:0000256" key="10">
    <source>
        <dbReference type="ARBA" id="ARBA00023204"/>
    </source>
</evidence>
<dbReference type="Pfam" id="PF02463">
    <property type="entry name" value="SMC_N"/>
    <property type="match status" value="1"/>
</dbReference>
<feature type="coiled-coil region" evidence="12">
    <location>
        <begin position="770"/>
        <end position="811"/>
    </location>
</feature>
<feature type="domain" description="RecF/RecN/SMC N-terminal" evidence="14">
    <location>
        <begin position="151"/>
        <end position="1153"/>
    </location>
</feature>
<evidence type="ECO:0000313" key="16">
    <source>
        <dbReference type="Proteomes" id="UP001304895"/>
    </source>
</evidence>
<keyword evidence="10" id="KW-0234">DNA repair</keyword>
<dbReference type="GO" id="GO:0000724">
    <property type="term" value="P:double-strand break repair via homologous recombination"/>
    <property type="evidence" value="ECO:0007669"/>
    <property type="project" value="TreeGrafter"/>
</dbReference>
<keyword evidence="7" id="KW-0067">ATP-binding</keyword>
<gene>
    <name evidence="15" type="ORF">BT67DRAFT_234284</name>
</gene>
<dbReference type="PANTHER" id="PTHR19306:SF6">
    <property type="entry name" value="STRUCTURAL MAINTENANCE OF CHROMOSOMES PROTEIN 6"/>
    <property type="match status" value="1"/>
</dbReference>
<accession>A0AAN6UND1</accession>
<evidence type="ECO:0000256" key="9">
    <source>
        <dbReference type="ARBA" id="ARBA00023172"/>
    </source>
</evidence>
<comment type="caution">
    <text evidence="15">The sequence shown here is derived from an EMBL/GenBank/DDBJ whole genome shotgun (WGS) entry which is preliminary data.</text>
</comment>
<evidence type="ECO:0000259" key="14">
    <source>
        <dbReference type="Pfam" id="PF02463"/>
    </source>
</evidence>
<feature type="compositionally biased region" description="Acidic residues" evidence="13">
    <location>
        <begin position="25"/>
        <end position="34"/>
    </location>
</feature>
<feature type="compositionally biased region" description="Polar residues" evidence="13">
    <location>
        <begin position="733"/>
        <end position="751"/>
    </location>
</feature>
<keyword evidence="4" id="KW-0158">Chromosome</keyword>
<dbReference type="GO" id="GO:0035861">
    <property type="term" value="C:site of double-strand break"/>
    <property type="evidence" value="ECO:0007669"/>
    <property type="project" value="TreeGrafter"/>
</dbReference>
<dbReference type="InterPro" id="IPR027417">
    <property type="entry name" value="P-loop_NTPase"/>
</dbReference>
<dbReference type="GO" id="GO:0005634">
    <property type="term" value="C:nucleus"/>
    <property type="evidence" value="ECO:0007669"/>
    <property type="project" value="UniProtKB-SubCell"/>
</dbReference>
<feature type="region of interest" description="Disordered" evidence="13">
    <location>
        <begin position="1"/>
        <end position="96"/>
    </location>
</feature>
<name>A0AAN6UND1_9PEZI</name>
<comment type="subcellular location">
    <subcellularLocation>
        <location evidence="2">Chromosome</location>
    </subcellularLocation>
    <subcellularLocation>
        <location evidence="1">Nucleus</location>
    </subcellularLocation>
</comment>
<dbReference type="GO" id="GO:0016787">
    <property type="term" value="F:hydrolase activity"/>
    <property type="evidence" value="ECO:0007669"/>
    <property type="project" value="UniProtKB-KW"/>
</dbReference>
<evidence type="ECO:0000256" key="1">
    <source>
        <dbReference type="ARBA" id="ARBA00004123"/>
    </source>
</evidence>
<evidence type="ECO:0000256" key="7">
    <source>
        <dbReference type="ARBA" id="ARBA00022840"/>
    </source>
</evidence>
<keyword evidence="15" id="KW-0378">Hydrolase</keyword>
<keyword evidence="6" id="KW-0227">DNA damage</keyword>
<evidence type="ECO:0000256" key="6">
    <source>
        <dbReference type="ARBA" id="ARBA00022763"/>
    </source>
</evidence>
<evidence type="ECO:0000256" key="5">
    <source>
        <dbReference type="ARBA" id="ARBA00022741"/>
    </source>
</evidence>
<protein>
    <submittedName>
        <fullName evidence="15">P-loop containing nucleoside triphosphate hydrolase protein</fullName>
    </submittedName>
</protein>
<evidence type="ECO:0000256" key="3">
    <source>
        <dbReference type="ARBA" id="ARBA00006793"/>
    </source>
</evidence>
<dbReference type="SUPFAM" id="SSF52540">
    <property type="entry name" value="P-loop containing nucleoside triphosphate hydrolases"/>
    <property type="match status" value="1"/>
</dbReference>
<evidence type="ECO:0000256" key="12">
    <source>
        <dbReference type="SAM" id="Coils"/>
    </source>
</evidence>
<feature type="compositionally biased region" description="Basic and acidic residues" evidence="13">
    <location>
        <begin position="38"/>
        <end position="61"/>
    </location>
</feature>
<keyword evidence="8 12" id="KW-0175">Coiled coil</keyword>
<dbReference type="PANTHER" id="PTHR19306">
    <property type="entry name" value="STRUCTURAL MAINTENANCE OF CHROMOSOMES 5,6 SMC5, SMC6"/>
    <property type="match status" value="1"/>
</dbReference>
<reference evidence="15" key="1">
    <citation type="journal article" date="2023" name="Mol. Phylogenet. Evol.">
        <title>Genome-scale phylogeny and comparative genomics of the fungal order Sordariales.</title>
        <authorList>
            <person name="Hensen N."/>
            <person name="Bonometti L."/>
            <person name="Westerberg I."/>
            <person name="Brannstrom I.O."/>
            <person name="Guillou S."/>
            <person name="Cros-Aarteil S."/>
            <person name="Calhoun S."/>
            <person name="Haridas S."/>
            <person name="Kuo A."/>
            <person name="Mondo S."/>
            <person name="Pangilinan J."/>
            <person name="Riley R."/>
            <person name="LaButti K."/>
            <person name="Andreopoulos B."/>
            <person name="Lipzen A."/>
            <person name="Chen C."/>
            <person name="Yan M."/>
            <person name="Daum C."/>
            <person name="Ng V."/>
            <person name="Clum A."/>
            <person name="Steindorff A."/>
            <person name="Ohm R.A."/>
            <person name="Martin F."/>
            <person name="Silar P."/>
            <person name="Natvig D.O."/>
            <person name="Lalanne C."/>
            <person name="Gautier V."/>
            <person name="Ament-Velasquez S.L."/>
            <person name="Kruys A."/>
            <person name="Hutchinson M.I."/>
            <person name="Powell A.J."/>
            <person name="Barry K."/>
            <person name="Miller A.N."/>
            <person name="Grigoriev I.V."/>
            <person name="Debuchy R."/>
            <person name="Gladieux P."/>
            <person name="Hiltunen Thoren M."/>
            <person name="Johannesson H."/>
        </authorList>
    </citation>
    <scope>NUCLEOTIDE SEQUENCE</scope>
    <source>
        <strain evidence="15">CBS 123565</strain>
    </source>
</reference>
<evidence type="ECO:0000256" key="2">
    <source>
        <dbReference type="ARBA" id="ARBA00004286"/>
    </source>
</evidence>
<proteinExistence type="inferred from homology"/>
<dbReference type="Proteomes" id="UP001304895">
    <property type="component" value="Unassembled WGS sequence"/>
</dbReference>
<dbReference type="GO" id="GO:0005524">
    <property type="term" value="F:ATP binding"/>
    <property type="evidence" value="ECO:0007669"/>
    <property type="project" value="UniProtKB-KW"/>
</dbReference>
<dbReference type="GO" id="GO:0030915">
    <property type="term" value="C:Smc5-Smc6 complex"/>
    <property type="evidence" value="ECO:0007669"/>
    <property type="project" value="TreeGrafter"/>
</dbReference>
<reference evidence="15" key="2">
    <citation type="submission" date="2023-05" db="EMBL/GenBank/DDBJ databases">
        <authorList>
            <consortium name="Lawrence Berkeley National Laboratory"/>
            <person name="Steindorff A."/>
            <person name="Hensen N."/>
            <person name="Bonometti L."/>
            <person name="Westerberg I."/>
            <person name="Brannstrom I.O."/>
            <person name="Guillou S."/>
            <person name="Cros-Aarteil S."/>
            <person name="Calhoun S."/>
            <person name="Haridas S."/>
            <person name="Kuo A."/>
            <person name="Mondo S."/>
            <person name="Pangilinan J."/>
            <person name="Riley R."/>
            <person name="Labutti K."/>
            <person name="Andreopoulos B."/>
            <person name="Lipzen A."/>
            <person name="Chen C."/>
            <person name="Yanf M."/>
            <person name="Daum C."/>
            <person name="Ng V."/>
            <person name="Clum A."/>
            <person name="Ohm R."/>
            <person name="Martin F."/>
            <person name="Silar P."/>
            <person name="Natvig D."/>
            <person name="Lalanne C."/>
            <person name="Gautier V."/>
            <person name="Ament-Velasquez S.L."/>
            <person name="Kruys A."/>
            <person name="Hutchinson M.I."/>
            <person name="Powell A.J."/>
            <person name="Barry K."/>
            <person name="Miller A.N."/>
            <person name="Grigoriev I.V."/>
            <person name="Debuchy R."/>
            <person name="Gladieux P."/>
            <person name="Thoren M.H."/>
            <person name="Johannesson H."/>
        </authorList>
    </citation>
    <scope>NUCLEOTIDE SEQUENCE</scope>
    <source>
        <strain evidence="15">CBS 123565</strain>
    </source>
</reference>
<comment type="similarity">
    <text evidence="3">Belongs to the SMC family. SMC6 subfamily.</text>
</comment>